<dbReference type="CDD" id="cd00118">
    <property type="entry name" value="LysM"/>
    <property type="match status" value="1"/>
</dbReference>
<dbReference type="AlphaFoldDB" id="L1JLM4"/>
<feature type="region of interest" description="Disordered" evidence="1">
    <location>
        <begin position="140"/>
        <end position="180"/>
    </location>
</feature>
<dbReference type="KEGG" id="gtt:GUITHDRAFT_105106"/>
<reference evidence="4" key="3">
    <citation type="submission" date="2015-06" db="UniProtKB">
        <authorList>
            <consortium name="EnsemblProtists"/>
        </authorList>
    </citation>
    <scope>IDENTIFICATION</scope>
</reference>
<sequence>MLFQSLLSTSMNFSNTLLGGSSAENAVAISALKEASSPSKHVRLGIARTFDDIKHANNHKRPESSSRRTKACSNAGDDQSRPVATRRGDLDEDEDSETLGKLVDWKTEDEIKPLWSSQRNYGTFTRTYLHYSASAMASVDVNRSQPTKSPEPGAKSTDVKVTSHEQPTNRSTSNSDSNFIMHNVSRDDTLSALALKYRVTVNDIMRANGMTGSSQSSLLVRKSLKIPAAFGNIPRLNSAVT</sequence>
<protein>
    <recommendedName>
        <fullName evidence="2">LysM domain-containing protein</fullName>
    </recommendedName>
</protein>
<evidence type="ECO:0000313" key="5">
    <source>
        <dbReference type="Proteomes" id="UP000011087"/>
    </source>
</evidence>
<accession>L1JLM4</accession>
<dbReference type="InterPro" id="IPR045030">
    <property type="entry name" value="LYSM1-4"/>
</dbReference>
<feature type="compositionally biased region" description="Basic and acidic residues" evidence="1">
    <location>
        <begin position="53"/>
        <end position="66"/>
    </location>
</feature>
<dbReference type="SUPFAM" id="SSF54106">
    <property type="entry name" value="LysM domain"/>
    <property type="match status" value="1"/>
</dbReference>
<reference evidence="5" key="2">
    <citation type="submission" date="2012-11" db="EMBL/GenBank/DDBJ databases">
        <authorList>
            <person name="Kuo A."/>
            <person name="Curtis B.A."/>
            <person name="Tanifuji G."/>
            <person name="Burki F."/>
            <person name="Gruber A."/>
            <person name="Irimia M."/>
            <person name="Maruyama S."/>
            <person name="Arias M.C."/>
            <person name="Ball S.G."/>
            <person name="Gile G.H."/>
            <person name="Hirakawa Y."/>
            <person name="Hopkins J.F."/>
            <person name="Rensing S.A."/>
            <person name="Schmutz J."/>
            <person name="Symeonidi A."/>
            <person name="Elias M."/>
            <person name="Eveleigh R.J."/>
            <person name="Herman E.K."/>
            <person name="Klute M.J."/>
            <person name="Nakayama T."/>
            <person name="Obornik M."/>
            <person name="Reyes-Prieto A."/>
            <person name="Armbrust E.V."/>
            <person name="Aves S.J."/>
            <person name="Beiko R.G."/>
            <person name="Coutinho P."/>
            <person name="Dacks J.B."/>
            <person name="Durnford D.G."/>
            <person name="Fast N.M."/>
            <person name="Green B.R."/>
            <person name="Grisdale C."/>
            <person name="Hempe F."/>
            <person name="Henrissat B."/>
            <person name="Hoppner M.P."/>
            <person name="Ishida K.-I."/>
            <person name="Kim E."/>
            <person name="Koreny L."/>
            <person name="Kroth P.G."/>
            <person name="Liu Y."/>
            <person name="Malik S.-B."/>
            <person name="Maier U.G."/>
            <person name="McRose D."/>
            <person name="Mock T."/>
            <person name="Neilson J.A."/>
            <person name="Onodera N.T."/>
            <person name="Poole A.M."/>
            <person name="Pritham E.J."/>
            <person name="Richards T.A."/>
            <person name="Rocap G."/>
            <person name="Roy S.W."/>
            <person name="Sarai C."/>
            <person name="Schaack S."/>
            <person name="Shirato S."/>
            <person name="Slamovits C.H."/>
            <person name="Spencer D.F."/>
            <person name="Suzuki S."/>
            <person name="Worden A.Z."/>
            <person name="Zauner S."/>
            <person name="Barry K."/>
            <person name="Bell C."/>
            <person name="Bharti A.K."/>
            <person name="Crow J.A."/>
            <person name="Grimwood J."/>
            <person name="Kramer R."/>
            <person name="Lindquist E."/>
            <person name="Lucas S."/>
            <person name="Salamov A."/>
            <person name="McFadden G.I."/>
            <person name="Lane C.E."/>
            <person name="Keeling P.J."/>
            <person name="Gray M.W."/>
            <person name="Grigoriev I.V."/>
            <person name="Archibald J.M."/>
        </authorList>
    </citation>
    <scope>NUCLEOTIDE SEQUENCE</scope>
    <source>
        <strain evidence="5">CCMP2712</strain>
    </source>
</reference>
<dbReference type="OrthoDB" id="2107166at2759"/>
<evidence type="ECO:0000313" key="3">
    <source>
        <dbReference type="EMBL" id="EKX49025.1"/>
    </source>
</evidence>
<dbReference type="Pfam" id="PF01476">
    <property type="entry name" value="LysM"/>
    <property type="match status" value="1"/>
</dbReference>
<dbReference type="SMART" id="SM00257">
    <property type="entry name" value="LysM"/>
    <property type="match status" value="1"/>
</dbReference>
<name>L1JLM4_GUITC</name>
<feature type="region of interest" description="Disordered" evidence="1">
    <location>
        <begin position="53"/>
        <end position="96"/>
    </location>
</feature>
<dbReference type="PANTHER" id="PTHR20932:SF8">
    <property type="entry name" value="LD22649P"/>
    <property type="match status" value="1"/>
</dbReference>
<dbReference type="InterPro" id="IPR036779">
    <property type="entry name" value="LysM_dom_sf"/>
</dbReference>
<dbReference type="EMBL" id="JH992983">
    <property type="protein sequence ID" value="EKX49025.1"/>
    <property type="molecule type" value="Genomic_DNA"/>
</dbReference>
<dbReference type="EnsemblProtists" id="EKX49025">
    <property type="protein sequence ID" value="EKX49025"/>
    <property type="gene ID" value="GUITHDRAFT_105106"/>
</dbReference>
<keyword evidence="5" id="KW-1185">Reference proteome</keyword>
<evidence type="ECO:0000259" key="2">
    <source>
        <dbReference type="PROSITE" id="PS51782"/>
    </source>
</evidence>
<dbReference type="Gene3D" id="3.10.350.10">
    <property type="entry name" value="LysM domain"/>
    <property type="match status" value="1"/>
</dbReference>
<dbReference type="Proteomes" id="UP000011087">
    <property type="component" value="Unassembled WGS sequence"/>
</dbReference>
<evidence type="ECO:0000256" key="1">
    <source>
        <dbReference type="SAM" id="MobiDB-lite"/>
    </source>
</evidence>
<dbReference type="PANTHER" id="PTHR20932">
    <property type="entry name" value="LYSM AND PUTATIVE PEPTIDOGLYCAN-BINDING DOMAIN-CONTAINING PROTEIN"/>
    <property type="match status" value="1"/>
</dbReference>
<dbReference type="RefSeq" id="XP_005836005.1">
    <property type="nucleotide sequence ID" value="XM_005835948.1"/>
</dbReference>
<gene>
    <name evidence="3" type="ORF">GUITHDRAFT_105106</name>
</gene>
<feature type="compositionally biased region" description="Polar residues" evidence="1">
    <location>
        <begin position="164"/>
        <end position="180"/>
    </location>
</feature>
<organism evidence="3">
    <name type="scientific">Guillardia theta (strain CCMP2712)</name>
    <name type="common">Cryptophyte</name>
    <dbReference type="NCBI Taxonomy" id="905079"/>
    <lineage>
        <taxon>Eukaryota</taxon>
        <taxon>Cryptophyceae</taxon>
        <taxon>Pyrenomonadales</taxon>
        <taxon>Geminigeraceae</taxon>
        <taxon>Guillardia</taxon>
    </lineage>
</organism>
<dbReference type="PROSITE" id="PS51782">
    <property type="entry name" value="LYSM"/>
    <property type="match status" value="1"/>
</dbReference>
<dbReference type="GeneID" id="17305722"/>
<dbReference type="HOGENOM" id="CLU_1153548_0_0_1"/>
<feature type="domain" description="LysM" evidence="2">
    <location>
        <begin position="180"/>
        <end position="226"/>
    </location>
</feature>
<dbReference type="PaxDb" id="55529-EKX49025"/>
<reference evidence="3 5" key="1">
    <citation type="journal article" date="2012" name="Nature">
        <title>Algal genomes reveal evolutionary mosaicism and the fate of nucleomorphs.</title>
        <authorList>
            <consortium name="DOE Joint Genome Institute"/>
            <person name="Curtis B.A."/>
            <person name="Tanifuji G."/>
            <person name="Burki F."/>
            <person name="Gruber A."/>
            <person name="Irimia M."/>
            <person name="Maruyama S."/>
            <person name="Arias M.C."/>
            <person name="Ball S.G."/>
            <person name="Gile G.H."/>
            <person name="Hirakawa Y."/>
            <person name="Hopkins J.F."/>
            <person name="Kuo A."/>
            <person name="Rensing S.A."/>
            <person name="Schmutz J."/>
            <person name="Symeonidi A."/>
            <person name="Elias M."/>
            <person name="Eveleigh R.J."/>
            <person name="Herman E.K."/>
            <person name="Klute M.J."/>
            <person name="Nakayama T."/>
            <person name="Obornik M."/>
            <person name="Reyes-Prieto A."/>
            <person name="Armbrust E.V."/>
            <person name="Aves S.J."/>
            <person name="Beiko R.G."/>
            <person name="Coutinho P."/>
            <person name="Dacks J.B."/>
            <person name="Durnford D.G."/>
            <person name="Fast N.M."/>
            <person name="Green B.R."/>
            <person name="Grisdale C.J."/>
            <person name="Hempel F."/>
            <person name="Henrissat B."/>
            <person name="Hoppner M.P."/>
            <person name="Ishida K."/>
            <person name="Kim E."/>
            <person name="Koreny L."/>
            <person name="Kroth P.G."/>
            <person name="Liu Y."/>
            <person name="Malik S.B."/>
            <person name="Maier U.G."/>
            <person name="McRose D."/>
            <person name="Mock T."/>
            <person name="Neilson J.A."/>
            <person name="Onodera N.T."/>
            <person name="Poole A.M."/>
            <person name="Pritham E.J."/>
            <person name="Richards T.A."/>
            <person name="Rocap G."/>
            <person name="Roy S.W."/>
            <person name="Sarai C."/>
            <person name="Schaack S."/>
            <person name="Shirato S."/>
            <person name="Slamovits C.H."/>
            <person name="Spencer D.F."/>
            <person name="Suzuki S."/>
            <person name="Worden A.Z."/>
            <person name="Zauner S."/>
            <person name="Barry K."/>
            <person name="Bell C."/>
            <person name="Bharti A.K."/>
            <person name="Crow J.A."/>
            <person name="Grimwood J."/>
            <person name="Kramer R."/>
            <person name="Lindquist E."/>
            <person name="Lucas S."/>
            <person name="Salamov A."/>
            <person name="McFadden G.I."/>
            <person name="Lane C.E."/>
            <person name="Keeling P.J."/>
            <person name="Gray M.W."/>
            <person name="Grigoriev I.V."/>
            <person name="Archibald J.M."/>
        </authorList>
    </citation>
    <scope>NUCLEOTIDE SEQUENCE</scope>
    <source>
        <strain evidence="3 5">CCMP2712</strain>
    </source>
</reference>
<dbReference type="InterPro" id="IPR018392">
    <property type="entry name" value="LysM"/>
</dbReference>
<proteinExistence type="predicted"/>
<evidence type="ECO:0000313" key="4">
    <source>
        <dbReference type="EnsemblProtists" id="EKX49025"/>
    </source>
</evidence>